<dbReference type="InterPro" id="IPR014555">
    <property type="entry name" value="RecF-like"/>
</dbReference>
<dbReference type="Proteomes" id="UP000014660">
    <property type="component" value="Chromosome"/>
</dbReference>
<reference evidence="2 3" key="1">
    <citation type="journal article" date="2007" name="Proc. Natl. Acad. Sci. U.S.A.">
        <title>Genome dynamics in a natural archaeal population.</title>
        <authorList>
            <person name="Allen E.E."/>
            <person name="Tyson G.W."/>
            <person name="Whitaker R.J."/>
            <person name="Detter J.C."/>
            <person name="Richardson P.M."/>
            <person name="Banfield J.F."/>
        </authorList>
    </citation>
    <scope>NUCLEOTIDE SEQUENCE [LARGE SCALE GENOMIC DNA]</scope>
    <source>
        <strain evidence="3">fer1</strain>
    </source>
</reference>
<dbReference type="AlphaFoldDB" id="S0ASX5"/>
<dbReference type="KEGG" id="fac:FACI_IFERC01G1926"/>
<dbReference type="Gene3D" id="3.40.50.300">
    <property type="entry name" value="P-loop containing nucleotide triphosphate hydrolases"/>
    <property type="match status" value="1"/>
</dbReference>
<gene>
    <name evidence="2" type="ORF">FACI_IFERC00001G1926</name>
</gene>
<evidence type="ECO:0000259" key="1">
    <source>
        <dbReference type="Pfam" id="PF13175"/>
    </source>
</evidence>
<dbReference type="InterPro" id="IPR051396">
    <property type="entry name" value="Bact_Antivir_Def_Nuclease"/>
</dbReference>
<dbReference type="PANTHER" id="PTHR43581:SF4">
    <property type="entry name" value="ATP_GTP PHOSPHATASE"/>
    <property type="match status" value="1"/>
</dbReference>
<dbReference type="RefSeq" id="WP_009888120.1">
    <property type="nucleotide sequence ID" value="NC_021592.1"/>
</dbReference>
<dbReference type="SUPFAM" id="SSF52540">
    <property type="entry name" value="P-loop containing nucleoside triphosphate hydrolases"/>
    <property type="match status" value="1"/>
</dbReference>
<dbReference type="Pfam" id="PF13175">
    <property type="entry name" value="AAA_15"/>
    <property type="match status" value="1"/>
</dbReference>
<dbReference type="PIRSF" id="PIRSF029347">
    <property type="entry name" value="RecF"/>
    <property type="match status" value="1"/>
</dbReference>
<dbReference type="EMBL" id="CP004145">
    <property type="protein sequence ID" value="AGO61902.1"/>
    <property type="molecule type" value="Genomic_DNA"/>
</dbReference>
<protein>
    <recommendedName>
        <fullName evidence="1">Endonuclease GajA/Old nuclease/RecF-like AAA domain-containing protein</fullName>
    </recommendedName>
</protein>
<dbReference type="PATRIC" id="fig|333146.12.peg.1960"/>
<dbReference type="InterPro" id="IPR041685">
    <property type="entry name" value="AAA_GajA/Old/RecF-like"/>
</dbReference>
<dbReference type="HOGENOM" id="CLU_718884_0_0_2"/>
<evidence type="ECO:0000313" key="3">
    <source>
        <dbReference type="Proteomes" id="UP000014660"/>
    </source>
</evidence>
<proteinExistence type="predicted"/>
<feature type="domain" description="Endonuclease GajA/Old nuclease/RecF-like AAA" evidence="1">
    <location>
        <begin position="1"/>
        <end position="345"/>
    </location>
</feature>
<dbReference type="GeneID" id="16026116"/>
<accession>S0ASX5</accession>
<keyword evidence="3" id="KW-1185">Reference proteome</keyword>
<dbReference type="PANTHER" id="PTHR43581">
    <property type="entry name" value="ATP/GTP PHOSPHATASE"/>
    <property type="match status" value="1"/>
</dbReference>
<evidence type="ECO:0000313" key="2">
    <source>
        <dbReference type="EMBL" id="AGO61902.1"/>
    </source>
</evidence>
<name>S0ASX5_FERAC</name>
<organism evidence="2 3">
    <name type="scientific">Ferroplasma acidarmanus Fer1</name>
    <dbReference type="NCBI Taxonomy" id="333146"/>
    <lineage>
        <taxon>Archaea</taxon>
        <taxon>Methanobacteriati</taxon>
        <taxon>Thermoplasmatota</taxon>
        <taxon>Thermoplasmata</taxon>
        <taxon>Thermoplasmatales</taxon>
        <taxon>Ferroplasmaceae</taxon>
        <taxon>Ferroplasma</taxon>
    </lineage>
</organism>
<sequence>MIKHIAIKNFKGINSLEITPKKFNVLVGRNNTGKTSILEAISVCTNPNLIKDLLMYKYGPFFINYSSDKASIKIDTDDNKVKKLNLRNPTPEQILNLLKNDLNELSIKKDNVYVDIGRYIDVEKIIKVLDKDSIYEASLDSIAVLVNYSDHPVILTAERYNDLLIDTLSKLYDTYISKNEKNSATGKSNSNRMEFRDRLNMLRYRYPLTRNDSFIIDKKDNVTFINDTLLSAEFFHKSQKLALQVENIIKKDNIIPNLKRFDFYSIVLDTEEGDQEIPVESMGDGFKSLVHILIKLYDNEGDIIVIEEPENYMHPGYIRELIHYIISIANNSHVQLFITTHSQDFLYTLISDDALPEKDIEFLKKELLILQFSKWKDDIILSNLDYNDAVSDMEDLLLDLRGI</sequence>
<dbReference type="InterPro" id="IPR027417">
    <property type="entry name" value="P-loop_NTPase"/>
</dbReference>